<gene>
    <name evidence="1" type="ORF">GCM10011585_00340</name>
</gene>
<reference evidence="1" key="1">
    <citation type="journal article" date="2014" name="Int. J. Syst. Evol. Microbiol.">
        <title>Complete genome sequence of Corynebacterium casei LMG S-19264T (=DSM 44701T), isolated from a smear-ripened cheese.</title>
        <authorList>
            <consortium name="US DOE Joint Genome Institute (JGI-PGF)"/>
            <person name="Walter F."/>
            <person name="Albersmeier A."/>
            <person name="Kalinowski J."/>
            <person name="Ruckert C."/>
        </authorList>
    </citation>
    <scope>NUCLEOTIDE SEQUENCE</scope>
    <source>
        <strain evidence="1">CGMCC 1.12997</strain>
    </source>
</reference>
<proteinExistence type="predicted"/>
<evidence type="ECO:0000313" key="1">
    <source>
        <dbReference type="EMBL" id="GGG62862.1"/>
    </source>
</evidence>
<dbReference type="EMBL" id="BMGT01000001">
    <property type="protein sequence ID" value="GGG62862.1"/>
    <property type="molecule type" value="Genomic_DNA"/>
</dbReference>
<reference evidence="1" key="2">
    <citation type="submission" date="2020-09" db="EMBL/GenBank/DDBJ databases">
        <authorList>
            <person name="Sun Q."/>
            <person name="Zhou Y."/>
        </authorList>
    </citation>
    <scope>NUCLEOTIDE SEQUENCE</scope>
    <source>
        <strain evidence="1">CGMCC 1.12997</strain>
    </source>
</reference>
<accession>A0A917GZP1</accession>
<protein>
    <submittedName>
        <fullName evidence="1">Uncharacterized protein</fullName>
    </submittedName>
</protein>
<dbReference type="RefSeq" id="WP_188552169.1">
    <property type="nucleotide sequence ID" value="NZ_BMGT01000001.1"/>
</dbReference>
<organism evidence="1 2">
    <name type="scientific">Edaphobacter dinghuensis</name>
    <dbReference type="NCBI Taxonomy" id="1560005"/>
    <lineage>
        <taxon>Bacteria</taxon>
        <taxon>Pseudomonadati</taxon>
        <taxon>Acidobacteriota</taxon>
        <taxon>Terriglobia</taxon>
        <taxon>Terriglobales</taxon>
        <taxon>Acidobacteriaceae</taxon>
        <taxon>Edaphobacter</taxon>
    </lineage>
</organism>
<sequence length="361" mass="38786">MRRRDFLAGSGGSLLYALHPSRLLAFSPTSPPLKRGLRFALDSRCNAGIRSAVQQLAASAATHPLLSVMAGGERPALVEASQLLAHPDELAYNHIILIGRPDNPLLVAASQREARFSSGEIYVFGFGAFRGDCGYIESDRNPFLHAARISFAPYETELIAITGTSERGILLALDAFRQHSLANGIVAKEGWQRPEATLLDRDPLPPNFISPTLALPQLLDYTRIGITQASEDEYRGVLADTGITPQLIWRAKYYRSGAWDEAGASAAFDAYSNGLHRRAYGSTLWLAQFTDSLQAAVAAPKIAAAAGLSLKQTNLWTGAQPAYANGTYPGEHKSSGPLSLAQHGAWLLMSTLQGDALSALS</sequence>
<comment type="caution">
    <text evidence="1">The sequence shown here is derived from an EMBL/GenBank/DDBJ whole genome shotgun (WGS) entry which is preliminary data.</text>
</comment>
<evidence type="ECO:0000313" key="2">
    <source>
        <dbReference type="Proteomes" id="UP000647241"/>
    </source>
</evidence>
<dbReference type="Proteomes" id="UP000647241">
    <property type="component" value="Unassembled WGS sequence"/>
</dbReference>
<keyword evidence="2" id="KW-1185">Reference proteome</keyword>
<name>A0A917GZP1_9BACT</name>
<dbReference type="AlphaFoldDB" id="A0A917GZP1"/>